<dbReference type="EMBL" id="FOFB01000015">
    <property type="protein sequence ID" value="SEQ74029.1"/>
    <property type="molecule type" value="Genomic_DNA"/>
</dbReference>
<evidence type="ECO:0008006" key="4">
    <source>
        <dbReference type="Google" id="ProtNLM"/>
    </source>
</evidence>
<dbReference type="SUPFAM" id="SSF48452">
    <property type="entry name" value="TPR-like"/>
    <property type="match status" value="1"/>
</dbReference>
<dbReference type="Proteomes" id="UP000199021">
    <property type="component" value="Unassembled WGS sequence"/>
</dbReference>
<dbReference type="RefSeq" id="WP_090169533.1">
    <property type="nucleotide sequence ID" value="NZ_FOFB01000015.1"/>
</dbReference>
<keyword evidence="1" id="KW-0732">Signal</keyword>
<dbReference type="InterPro" id="IPR011990">
    <property type="entry name" value="TPR-like_helical_dom_sf"/>
</dbReference>
<protein>
    <recommendedName>
        <fullName evidence="4">Tetratricopeptide repeat-containing protein</fullName>
    </recommendedName>
</protein>
<dbReference type="STRING" id="478744.SAMN05444359_1152"/>
<name>A0A1H9IHI1_9BACT</name>
<evidence type="ECO:0000313" key="3">
    <source>
        <dbReference type="Proteomes" id="UP000199021"/>
    </source>
</evidence>
<dbReference type="InParanoid" id="A0A1H9IHI1"/>
<feature type="chain" id="PRO_5011640373" description="Tetratricopeptide repeat-containing protein" evidence="1">
    <location>
        <begin position="32"/>
        <end position="473"/>
    </location>
</feature>
<proteinExistence type="predicted"/>
<keyword evidence="3" id="KW-1185">Reference proteome</keyword>
<feature type="signal peptide" evidence="1">
    <location>
        <begin position="1"/>
        <end position="31"/>
    </location>
</feature>
<accession>A0A1H9IHI1</accession>
<organism evidence="2 3">
    <name type="scientific">Neolewinella agarilytica</name>
    <dbReference type="NCBI Taxonomy" id="478744"/>
    <lineage>
        <taxon>Bacteria</taxon>
        <taxon>Pseudomonadati</taxon>
        <taxon>Bacteroidota</taxon>
        <taxon>Saprospiria</taxon>
        <taxon>Saprospirales</taxon>
        <taxon>Lewinellaceae</taxon>
        <taxon>Neolewinella</taxon>
    </lineage>
</organism>
<evidence type="ECO:0000256" key="1">
    <source>
        <dbReference type="SAM" id="SignalP"/>
    </source>
</evidence>
<dbReference type="AlphaFoldDB" id="A0A1H9IHI1"/>
<gene>
    <name evidence="2" type="ORF">SAMN05444359_1152</name>
</gene>
<dbReference type="Gene3D" id="1.25.40.10">
    <property type="entry name" value="Tetratricopeptide repeat domain"/>
    <property type="match status" value="1"/>
</dbReference>
<reference evidence="3" key="1">
    <citation type="submission" date="2016-10" db="EMBL/GenBank/DDBJ databases">
        <authorList>
            <person name="Varghese N."/>
            <person name="Submissions S."/>
        </authorList>
    </citation>
    <scope>NUCLEOTIDE SEQUENCE [LARGE SCALE GENOMIC DNA]</scope>
    <source>
        <strain evidence="3">DSM 24740</strain>
    </source>
</reference>
<dbReference type="OrthoDB" id="1490653at2"/>
<evidence type="ECO:0000313" key="2">
    <source>
        <dbReference type="EMBL" id="SEQ74029.1"/>
    </source>
</evidence>
<sequence length="473" mass="53259">MRTIISTATALGGRTLALMLILCASFSVANAQCENWTDSPQKEQAENAHVAYRNFVKNKTVADLVAMTEDEFNNAFNNWKKAYDIAPAADGGRPFHYRDGRLFYGALAQKETDAAKKKELQERLISFYDEELNCYPDAEAFLLGRKGYDMFYMTGYSMEAIDVLEMAMDKGKEATEYIVLPPLGALLDYYFGEGEIDNARVRELYEKGVAIADANIEKGGDYKQYYEDAKANLDASVQKHADKIFDCAYFKNELMPKYEENKEDLEIIRYIITKLKTQGCDENDKDVAMMQAQYDAIYATKAAEYEAERRRMNPAYDADLIFKSGDFAGAVSRYQEAIDAADDDEKKAQYYYQMASIQSGKLRQYGAARQNANKAAKLNDSWGKPYLLIGDIYARLGSSCGDSYQQRLAVLAAIDKYRYAKSIDAEVAGDANRRIANYSGSMPIRSESFQRGDKEGDRIKVGCGIGETVTLRF</sequence>